<dbReference type="HOGENOM" id="CLU_019279_2_4_1"/>
<dbReference type="PROSITE" id="PS00108">
    <property type="entry name" value="PROTEIN_KINASE_ST"/>
    <property type="match status" value="1"/>
</dbReference>
<dbReference type="InterPro" id="IPR050235">
    <property type="entry name" value="CK1_Ser-Thr_kinase"/>
</dbReference>
<dbReference type="InterPro" id="IPR011009">
    <property type="entry name" value="Kinase-like_dom_sf"/>
</dbReference>
<dbReference type="SUPFAM" id="SSF56112">
    <property type="entry name" value="Protein kinase-like (PK-like)"/>
    <property type="match status" value="1"/>
</dbReference>
<dbReference type="AlphaFoldDB" id="A0A0C3A427"/>
<feature type="domain" description="Protein kinase" evidence="2">
    <location>
        <begin position="1"/>
        <end position="149"/>
    </location>
</feature>
<name>A0A0C3A427_9AGAM</name>
<dbReference type="InterPro" id="IPR000719">
    <property type="entry name" value="Prot_kinase_dom"/>
</dbReference>
<dbReference type="InParanoid" id="A0A0C3A427"/>
<dbReference type="Gene3D" id="1.10.510.10">
    <property type="entry name" value="Transferase(Phosphotransferase) domain 1"/>
    <property type="match status" value="1"/>
</dbReference>
<evidence type="ECO:0000313" key="4">
    <source>
        <dbReference type="Proteomes" id="UP000053989"/>
    </source>
</evidence>
<keyword evidence="4" id="KW-1185">Reference proteome</keyword>
<dbReference type="PANTHER" id="PTHR11909">
    <property type="entry name" value="CASEIN KINASE-RELATED"/>
    <property type="match status" value="1"/>
</dbReference>
<dbReference type="InterPro" id="IPR008271">
    <property type="entry name" value="Ser/Thr_kinase_AS"/>
</dbReference>
<dbReference type="Proteomes" id="UP000053989">
    <property type="component" value="Unassembled WGS sequence"/>
</dbReference>
<evidence type="ECO:0000259" key="2">
    <source>
        <dbReference type="PROSITE" id="PS50011"/>
    </source>
</evidence>
<feature type="non-terminal residue" evidence="3">
    <location>
        <position position="165"/>
    </location>
</feature>
<proteinExistence type="predicted"/>
<dbReference type="EC" id="2.7.11.1" evidence="1"/>
<accession>A0A0C3A427</accession>
<dbReference type="GO" id="GO:0005524">
    <property type="term" value="F:ATP binding"/>
    <property type="evidence" value="ECO:0007669"/>
    <property type="project" value="InterPro"/>
</dbReference>
<dbReference type="Pfam" id="PF00069">
    <property type="entry name" value="Pkinase"/>
    <property type="match status" value="1"/>
</dbReference>
<dbReference type="STRING" id="1036808.A0A0C3A427"/>
<protein>
    <recommendedName>
        <fullName evidence="1">non-specific serine/threonine protein kinase</fullName>
        <ecNumber evidence="1">2.7.11.1</ecNumber>
    </recommendedName>
</protein>
<evidence type="ECO:0000313" key="3">
    <source>
        <dbReference type="EMBL" id="KIM59442.1"/>
    </source>
</evidence>
<evidence type="ECO:0000256" key="1">
    <source>
        <dbReference type="ARBA" id="ARBA00012513"/>
    </source>
</evidence>
<dbReference type="OrthoDB" id="5800476at2759"/>
<gene>
    <name evidence="3" type="ORF">SCLCIDRAFT_55826</name>
</gene>
<reference evidence="3 4" key="1">
    <citation type="submission" date="2014-04" db="EMBL/GenBank/DDBJ databases">
        <authorList>
            <consortium name="DOE Joint Genome Institute"/>
            <person name="Kuo A."/>
            <person name="Kohler A."/>
            <person name="Nagy L.G."/>
            <person name="Floudas D."/>
            <person name="Copeland A."/>
            <person name="Barry K.W."/>
            <person name="Cichocki N."/>
            <person name="Veneault-Fourrey C."/>
            <person name="LaButti K."/>
            <person name="Lindquist E.A."/>
            <person name="Lipzen A."/>
            <person name="Lundell T."/>
            <person name="Morin E."/>
            <person name="Murat C."/>
            <person name="Sun H."/>
            <person name="Tunlid A."/>
            <person name="Henrissat B."/>
            <person name="Grigoriev I.V."/>
            <person name="Hibbett D.S."/>
            <person name="Martin F."/>
            <person name="Nordberg H.P."/>
            <person name="Cantor M.N."/>
            <person name="Hua S.X."/>
        </authorList>
    </citation>
    <scope>NUCLEOTIDE SEQUENCE [LARGE SCALE GENOMIC DNA]</scope>
    <source>
        <strain evidence="3 4">Foug A</strain>
    </source>
</reference>
<reference evidence="4" key="2">
    <citation type="submission" date="2015-01" db="EMBL/GenBank/DDBJ databases">
        <title>Evolutionary Origins and Diversification of the Mycorrhizal Mutualists.</title>
        <authorList>
            <consortium name="DOE Joint Genome Institute"/>
            <consortium name="Mycorrhizal Genomics Consortium"/>
            <person name="Kohler A."/>
            <person name="Kuo A."/>
            <person name="Nagy L.G."/>
            <person name="Floudas D."/>
            <person name="Copeland A."/>
            <person name="Barry K.W."/>
            <person name="Cichocki N."/>
            <person name="Veneault-Fourrey C."/>
            <person name="LaButti K."/>
            <person name="Lindquist E.A."/>
            <person name="Lipzen A."/>
            <person name="Lundell T."/>
            <person name="Morin E."/>
            <person name="Murat C."/>
            <person name="Riley R."/>
            <person name="Ohm R."/>
            <person name="Sun H."/>
            <person name="Tunlid A."/>
            <person name="Henrissat B."/>
            <person name="Grigoriev I.V."/>
            <person name="Hibbett D.S."/>
            <person name="Martin F."/>
        </authorList>
    </citation>
    <scope>NUCLEOTIDE SEQUENCE [LARGE SCALE GENOMIC DNA]</scope>
    <source>
        <strain evidence="4">Foug A</strain>
    </source>
</reference>
<dbReference type="EMBL" id="KN822074">
    <property type="protein sequence ID" value="KIM59442.1"/>
    <property type="molecule type" value="Genomic_DNA"/>
</dbReference>
<sequence length="165" mass="18519">IHSSHYIHCDIKPANILTGLKDSLNMLYLADFGIAKQYHHPNTHIHIPFNVKIPLTGTPVFASLNSHMGRELSRHDNIESVVYVLIYLLRGSLPCLDVSSVDAVFQLKQRILSDELCSGLPSGLQLILEHACKLAFSQKPDYCLLHSYIQDIRATHTDANDSLFD</sequence>
<dbReference type="GO" id="GO:0004674">
    <property type="term" value="F:protein serine/threonine kinase activity"/>
    <property type="evidence" value="ECO:0007669"/>
    <property type="project" value="UniProtKB-EC"/>
</dbReference>
<organism evidence="3 4">
    <name type="scientific">Scleroderma citrinum Foug A</name>
    <dbReference type="NCBI Taxonomy" id="1036808"/>
    <lineage>
        <taxon>Eukaryota</taxon>
        <taxon>Fungi</taxon>
        <taxon>Dikarya</taxon>
        <taxon>Basidiomycota</taxon>
        <taxon>Agaricomycotina</taxon>
        <taxon>Agaricomycetes</taxon>
        <taxon>Agaricomycetidae</taxon>
        <taxon>Boletales</taxon>
        <taxon>Sclerodermatineae</taxon>
        <taxon>Sclerodermataceae</taxon>
        <taxon>Scleroderma</taxon>
    </lineage>
</organism>
<feature type="non-terminal residue" evidence="3">
    <location>
        <position position="1"/>
    </location>
</feature>
<dbReference type="PROSITE" id="PS50011">
    <property type="entry name" value="PROTEIN_KINASE_DOM"/>
    <property type="match status" value="1"/>
</dbReference>